<dbReference type="OrthoDB" id="9766423at2"/>
<dbReference type="EMBL" id="BALE01000009">
    <property type="protein sequence ID" value="GAN53253.1"/>
    <property type="molecule type" value="Genomic_DNA"/>
</dbReference>
<dbReference type="PANTHER" id="PTHR42724:SF1">
    <property type="entry name" value="TETRAACYLDISACCHARIDE 4'-KINASE, MITOCHONDRIAL-RELATED"/>
    <property type="match status" value="1"/>
</dbReference>
<evidence type="ECO:0000313" key="14">
    <source>
        <dbReference type="EMBL" id="GAN53253.1"/>
    </source>
</evidence>
<dbReference type="UniPathway" id="UPA00359">
    <property type="reaction ID" value="UER00482"/>
</dbReference>
<keyword evidence="7 13" id="KW-0808">Transferase</keyword>
<keyword evidence="5 13" id="KW-0444">Lipid biosynthesis</keyword>
<dbReference type="NCBIfam" id="TIGR00682">
    <property type="entry name" value="lpxK"/>
    <property type="match status" value="1"/>
</dbReference>
<evidence type="ECO:0000256" key="9">
    <source>
        <dbReference type="ARBA" id="ARBA00022777"/>
    </source>
</evidence>
<dbReference type="InterPro" id="IPR027417">
    <property type="entry name" value="P-loop_NTPase"/>
</dbReference>
<keyword evidence="6 13" id="KW-0441">Lipid A biosynthesis</keyword>
<dbReference type="STRING" id="1231623.Tasa_009_048"/>
<dbReference type="Pfam" id="PF02606">
    <property type="entry name" value="LpxK"/>
    <property type="match status" value="1"/>
</dbReference>
<evidence type="ECO:0000256" key="1">
    <source>
        <dbReference type="ARBA" id="ARBA00002274"/>
    </source>
</evidence>
<evidence type="ECO:0000256" key="8">
    <source>
        <dbReference type="ARBA" id="ARBA00022741"/>
    </source>
</evidence>
<keyword evidence="10 13" id="KW-0067">ATP-binding</keyword>
<evidence type="ECO:0000256" key="4">
    <source>
        <dbReference type="ARBA" id="ARBA00016436"/>
    </source>
</evidence>
<evidence type="ECO:0000256" key="10">
    <source>
        <dbReference type="ARBA" id="ARBA00022840"/>
    </source>
</evidence>
<evidence type="ECO:0000256" key="12">
    <source>
        <dbReference type="ARBA" id="ARBA00029757"/>
    </source>
</evidence>
<comment type="catalytic activity">
    <reaction evidence="13">
        <text>a lipid A disaccharide + ATP = a lipid IVA + ADP + H(+)</text>
        <dbReference type="Rhea" id="RHEA:67840"/>
        <dbReference type="ChEBI" id="CHEBI:15378"/>
        <dbReference type="ChEBI" id="CHEBI:30616"/>
        <dbReference type="ChEBI" id="CHEBI:176343"/>
        <dbReference type="ChEBI" id="CHEBI:176425"/>
        <dbReference type="ChEBI" id="CHEBI:456216"/>
        <dbReference type="EC" id="2.7.1.130"/>
    </reaction>
</comment>
<organism evidence="14 15">
    <name type="scientific">Tanticharoenia sakaeratensis NBRC 103193</name>
    <dbReference type="NCBI Taxonomy" id="1231623"/>
    <lineage>
        <taxon>Bacteria</taxon>
        <taxon>Pseudomonadati</taxon>
        <taxon>Pseudomonadota</taxon>
        <taxon>Alphaproteobacteria</taxon>
        <taxon>Acetobacterales</taxon>
        <taxon>Acetobacteraceae</taxon>
        <taxon>Tanticharoenia</taxon>
    </lineage>
</organism>
<dbReference type="Proteomes" id="UP000032679">
    <property type="component" value="Unassembled WGS sequence"/>
</dbReference>
<sequence>MTVLGPPSFWYSPAGMRARALEPVSRITAKIAQRRLSRAPFVCGVPVLCCGNVTVGGTGKTIAALDFARRLILRGRTPHFLSRGYGGRLAGPIRVDPAIHDADAVGDEPLLLAAVAPTWIGANRAETARRAIASGADCLVMDDGLQNHTLEQTFRLIVVDGAMGFGNGRLLPAGPLREPLDDALLRADAALVIGTERSPIVWPPGLWRTQAWIEPDLSLRRLAGKRVTAFAGIGRPAKFFSSLIEAGITPVRCLSFPDHHRYRAKDVSRLLALAERGDTFLATTEKDAVKLPEELRDRAFVVRVGLRWADRRAPEAILDRLLATS</sequence>
<comment type="function">
    <text evidence="1 13">Transfers the gamma-phosphate of ATP to the 4'-position of a tetraacyldisaccharide 1-phosphate intermediate (termed DS-1-P) to form tetraacyldisaccharide 1,4'-bis-phosphate (lipid IVA).</text>
</comment>
<evidence type="ECO:0000256" key="13">
    <source>
        <dbReference type="HAMAP-Rule" id="MF_00409"/>
    </source>
</evidence>
<dbReference type="GO" id="GO:0009244">
    <property type="term" value="P:lipopolysaccharide core region biosynthetic process"/>
    <property type="evidence" value="ECO:0007669"/>
    <property type="project" value="TreeGrafter"/>
</dbReference>
<dbReference type="GO" id="GO:0005524">
    <property type="term" value="F:ATP binding"/>
    <property type="evidence" value="ECO:0007669"/>
    <property type="project" value="UniProtKB-UniRule"/>
</dbReference>
<comment type="similarity">
    <text evidence="13">Belongs to the LpxK family.</text>
</comment>
<keyword evidence="15" id="KW-1185">Reference proteome</keyword>
<dbReference type="InterPro" id="IPR003758">
    <property type="entry name" value="LpxK"/>
</dbReference>
<accession>A0A0D6MJ23</accession>
<evidence type="ECO:0000256" key="3">
    <source>
        <dbReference type="ARBA" id="ARBA00012071"/>
    </source>
</evidence>
<dbReference type="HAMAP" id="MF_00409">
    <property type="entry name" value="LpxK"/>
    <property type="match status" value="1"/>
</dbReference>
<reference evidence="14 15" key="1">
    <citation type="submission" date="2012-10" db="EMBL/GenBank/DDBJ databases">
        <title>Genome sequencing of Tanticharoenia sakaeratensis NBRC 103193.</title>
        <authorList>
            <person name="Azuma Y."/>
            <person name="Hadano H."/>
            <person name="Hirakawa H."/>
            <person name="Matsushita K."/>
        </authorList>
    </citation>
    <scope>NUCLEOTIDE SEQUENCE [LARGE SCALE GENOMIC DNA]</scope>
    <source>
        <strain evidence="14 15">NBRC 103193</strain>
    </source>
</reference>
<gene>
    <name evidence="13" type="primary">lpxK</name>
    <name evidence="14" type="ORF">Tasa_009_048</name>
</gene>
<feature type="binding site" evidence="13">
    <location>
        <begin position="54"/>
        <end position="61"/>
    </location>
    <ligand>
        <name>ATP</name>
        <dbReference type="ChEBI" id="CHEBI:30616"/>
    </ligand>
</feature>
<keyword evidence="11 13" id="KW-0443">Lipid metabolism</keyword>
<evidence type="ECO:0000256" key="11">
    <source>
        <dbReference type="ARBA" id="ARBA00023098"/>
    </source>
</evidence>
<dbReference type="GO" id="GO:0009245">
    <property type="term" value="P:lipid A biosynthetic process"/>
    <property type="evidence" value="ECO:0007669"/>
    <property type="project" value="UniProtKB-UniRule"/>
</dbReference>
<name>A0A0D6MJ23_9PROT</name>
<dbReference type="AlphaFoldDB" id="A0A0D6MJ23"/>
<comment type="pathway">
    <text evidence="2 13">Glycolipid biosynthesis; lipid IV(A) biosynthesis; lipid IV(A) from (3R)-3-hydroxytetradecanoyl-[acyl-carrier-protein] and UDP-N-acetyl-alpha-D-glucosamine: step 6/6.</text>
</comment>
<proteinExistence type="inferred from homology"/>
<dbReference type="GO" id="GO:0005886">
    <property type="term" value="C:plasma membrane"/>
    <property type="evidence" value="ECO:0007669"/>
    <property type="project" value="TreeGrafter"/>
</dbReference>
<dbReference type="PANTHER" id="PTHR42724">
    <property type="entry name" value="TETRAACYLDISACCHARIDE 4'-KINASE"/>
    <property type="match status" value="1"/>
</dbReference>
<dbReference type="EC" id="2.7.1.130" evidence="3 13"/>
<evidence type="ECO:0000256" key="5">
    <source>
        <dbReference type="ARBA" id="ARBA00022516"/>
    </source>
</evidence>
<dbReference type="GO" id="GO:0009029">
    <property type="term" value="F:lipid-A 4'-kinase activity"/>
    <property type="evidence" value="ECO:0007669"/>
    <property type="project" value="UniProtKB-UniRule"/>
</dbReference>
<evidence type="ECO:0000256" key="2">
    <source>
        <dbReference type="ARBA" id="ARBA00004870"/>
    </source>
</evidence>
<protein>
    <recommendedName>
        <fullName evidence="4 13">Tetraacyldisaccharide 4'-kinase</fullName>
        <ecNumber evidence="3 13">2.7.1.130</ecNumber>
    </recommendedName>
    <alternativeName>
        <fullName evidence="12 13">Lipid A 4'-kinase</fullName>
    </alternativeName>
</protein>
<dbReference type="SUPFAM" id="SSF52540">
    <property type="entry name" value="P-loop containing nucleoside triphosphate hydrolases"/>
    <property type="match status" value="1"/>
</dbReference>
<dbReference type="RefSeq" id="WP_053053656.1">
    <property type="nucleotide sequence ID" value="NZ_BALE01000009.1"/>
</dbReference>
<comment type="caution">
    <text evidence="14">The sequence shown here is derived from an EMBL/GenBank/DDBJ whole genome shotgun (WGS) entry which is preliminary data.</text>
</comment>
<evidence type="ECO:0000256" key="6">
    <source>
        <dbReference type="ARBA" id="ARBA00022556"/>
    </source>
</evidence>
<keyword evidence="9 13" id="KW-0418">Kinase</keyword>
<keyword evidence="8 13" id="KW-0547">Nucleotide-binding</keyword>
<evidence type="ECO:0000313" key="15">
    <source>
        <dbReference type="Proteomes" id="UP000032679"/>
    </source>
</evidence>
<evidence type="ECO:0000256" key="7">
    <source>
        <dbReference type="ARBA" id="ARBA00022679"/>
    </source>
</evidence>